<evidence type="ECO:0000256" key="1">
    <source>
        <dbReference type="SAM" id="Phobius"/>
    </source>
</evidence>
<sequence length="447" mass="51439">MKNTPLTQIKNKRIYMTIVFLASLSSIFAAPKIVSEISDLGILAKSIGIEDYIEIIVGVFILLIVNAVSGFVFNKIIYSSDDELIALAIEYNNEKMLHEIRDILSQGSFMKVGDSLSVIEDIISEVGDARCVKNTFVTFSDDENYENEVVKIYDHCFNNPEFTVWKDLISYPEVFSSRFEMPLSVGKVSDRHHVRILRHNVPLINFMIIFKQSGENIAYVGWVHQQSVKSPIFATRNKAFIDYLNRHYDSLWRRKVFDQLFQSNRNQTIVVDYSKNPGERLSGTNLVKKFGLWVIMSYYFDDDENFLVKKFDLIQIFLNDGQLKIEGVSDRIPKSVSSEDGTKELLGIEIRNLFQTANRLYFEYHSGRLLEIEKGYCLYRFERYERIDAILGYVTNDHTGTQHRVVGVRADQSILDGKSSIVADADKKRCQALAERRYNRALGSVVQ</sequence>
<dbReference type="RefSeq" id="WP_210681999.1">
    <property type="nucleotide sequence ID" value="NZ_JAGMWN010000004.1"/>
</dbReference>
<evidence type="ECO:0000313" key="2">
    <source>
        <dbReference type="EMBL" id="MBP5857416.1"/>
    </source>
</evidence>
<reference evidence="2" key="1">
    <citation type="submission" date="2021-04" db="EMBL/GenBank/DDBJ databases">
        <authorList>
            <person name="Zhang D.-C."/>
        </authorList>
    </citation>
    <scope>NUCLEOTIDE SEQUENCE</scope>
    <source>
        <strain evidence="2">CGMCC 1.15697</strain>
    </source>
</reference>
<keyword evidence="3" id="KW-1185">Reference proteome</keyword>
<keyword evidence="1" id="KW-0472">Membrane</keyword>
<gene>
    <name evidence="2" type="ORF">KAJ83_10390</name>
</gene>
<dbReference type="AlphaFoldDB" id="A0A8J7V144"/>
<dbReference type="Proteomes" id="UP000672602">
    <property type="component" value="Unassembled WGS sequence"/>
</dbReference>
<evidence type="ECO:0000313" key="3">
    <source>
        <dbReference type="Proteomes" id="UP000672602"/>
    </source>
</evidence>
<feature type="transmembrane region" description="Helical" evidence="1">
    <location>
        <begin position="53"/>
        <end position="73"/>
    </location>
</feature>
<proteinExistence type="predicted"/>
<keyword evidence="1" id="KW-0812">Transmembrane</keyword>
<dbReference type="EMBL" id="JAGMWN010000004">
    <property type="protein sequence ID" value="MBP5857416.1"/>
    <property type="molecule type" value="Genomic_DNA"/>
</dbReference>
<organism evidence="2 3">
    <name type="scientific">Marivibrio halodurans</name>
    <dbReference type="NCBI Taxonomy" id="2039722"/>
    <lineage>
        <taxon>Bacteria</taxon>
        <taxon>Pseudomonadati</taxon>
        <taxon>Pseudomonadota</taxon>
        <taxon>Alphaproteobacteria</taxon>
        <taxon>Rhodospirillales</taxon>
        <taxon>Rhodospirillaceae</taxon>
        <taxon>Marivibrio</taxon>
    </lineage>
</organism>
<accession>A0A8J7V144</accession>
<name>A0A8J7V144_9PROT</name>
<keyword evidence="1" id="KW-1133">Transmembrane helix</keyword>
<comment type="caution">
    <text evidence="2">The sequence shown here is derived from an EMBL/GenBank/DDBJ whole genome shotgun (WGS) entry which is preliminary data.</text>
</comment>
<protein>
    <submittedName>
        <fullName evidence="2">Uncharacterized protein</fullName>
    </submittedName>
</protein>